<evidence type="ECO:0000256" key="1">
    <source>
        <dbReference type="SAM" id="SignalP"/>
    </source>
</evidence>
<name>A0A6B2FWU6_MYXSQ</name>
<dbReference type="PANTHER" id="PTHR15046:SF3">
    <property type="entry name" value="BETA-1,4 N-ACETYLGALACTOSAMINYLTRANSFERASE 2-LIKE"/>
    <property type="match status" value="1"/>
</dbReference>
<dbReference type="GO" id="GO:0016740">
    <property type="term" value="F:transferase activity"/>
    <property type="evidence" value="ECO:0007669"/>
    <property type="project" value="UniProtKB-KW"/>
</dbReference>
<protein>
    <submittedName>
        <fullName evidence="3">Beta-1,4 N-acetylgalactosaminyltransferase 1 (Trinotate prediction)</fullName>
    </submittedName>
</protein>
<sequence>MASKSFILFLLISANYCQRNLISPPSVYGSSKILNTRSLKQFKWDDSKYNASKELEYCGEINIADDDFFSNSNSCTNHTLCGLNTRNEITYEPKLQECKNSLDCVTAVVKTAGERDHKILTLIESAWKFYPELKFIIISDDRIDQKIDPKLQKYMNDVPEKLYFKIFEPIVGLAHGRMIGLGKVKTPYVLLMDDDFEFTKKTDIDKLLNVLMSTSASLVGGTTDKCNFFGLVRFYQKDRMNIFEHTENYIHGNLKNHQNCLHVDIAKNFFVARLEDVLQVGGWNKRLVVAEHEDLFIKLKLNGKSVVICPEVHISHRQENDRIRTQRKYSFKGYKKILKDFWKIDQMIFVTKTK</sequence>
<proteinExistence type="predicted"/>
<evidence type="ECO:0000313" key="3">
    <source>
        <dbReference type="EMBL" id="NDJ95968.1"/>
    </source>
</evidence>
<dbReference type="PANTHER" id="PTHR15046">
    <property type="entry name" value="GLYCO_TRANS_2-LIKE DOMAIN-CONTAINING PROTEIN"/>
    <property type="match status" value="1"/>
</dbReference>
<dbReference type="InterPro" id="IPR029044">
    <property type="entry name" value="Nucleotide-diphossugar_trans"/>
</dbReference>
<accession>A0A6B2FWU6</accession>
<dbReference type="Pfam" id="PF00535">
    <property type="entry name" value="Glycos_transf_2"/>
    <property type="match status" value="1"/>
</dbReference>
<dbReference type="AlphaFoldDB" id="A0A6B2FWU6"/>
<reference evidence="3" key="1">
    <citation type="submission" date="2018-11" db="EMBL/GenBank/DDBJ databases">
        <title>Myxobolus squamalis genome and transcriptome.</title>
        <authorList>
            <person name="Yahalomi D."/>
            <person name="Atkinson S.D."/>
            <person name="Neuhof M."/>
            <person name="Chang E.S."/>
            <person name="Philippe H."/>
            <person name="Cartwright P."/>
            <person name="Bartholomew J.L."/>
            <person name="Huchon D."/>
        </authorList>
    </citation>
    <scope>NUCLEOTIDE SEQUENCE</scope>
    <source>
        <strain evidence="3">71B08</strain>
        <tissue evidence="3">Whole</tissue>
    </source>
</reference>
<keyword evidence="1" id="KW-0732">Signal</keyword>
<organism evidence="3">
    <name type="scientific">Myxobolus squamalis</name>
    <name type="common">Myxosporean</name>
    <dbReference type="NCBI Taxonomy" id="59785"/>
    <lineage>
        <taxon>Eukaryota</taxon>
        <taxon>Metazoa</taxon>
        <taxon>Cnidaria</taxon>
        <taxon>Myxozoa</taxon>
        <taxon>Myxosporea</taxon>
        <taxon>Bivalvulida</taxon>
        <taxon>Platysporina</taxon>
        <taxon>Myxobolidae</taxon>
        <taxon>Myxobolus</taxon>
    </lineage>
</organism>
<feature type="chain" id="PRO_5025533374" evidence="1">
    <location>
        <begin position="18"/>
        <end position="354"/>
    </location>
</feature>
<dbReference type="SUPFAM" id="SSF53448">
    <property type="entry name" value="Nucleotide-diphospho-sugar transferases"/>
    <property type="match status" value="1"/>
</dbReference>
<keyword evidence="3" id="KW-0808">Transferase</keyword>
<dbReference type="EMBL" id="GHBR01000402">
    <property type="protein sequence ID" value="NDJ95968.1"/>
    <property type="molecule type" value="Transcribed_RNA"/>
</dbReference>
<evidence type="ECO:0000259" key="2">
    <source>
        <dbReference type="Pfam" id="PF00535"/>
    </source>
</evidence>
<dbReference type="InterPro" id="IPR001173">
    <property type="entry name" value="Glyco_trans_2-like"/>
</dbReference>
<feature type="domain" description="Glycosyltransferase 2-like" evidence="2">
    <location>
        <begin position="114"/>
        <end position="239"/>
    </location>
</feature>
<feature type="signal peptide" evidence="1">
    <location>
        <begin position="1"/>
        <end position="17"/>
    </location>
</feature>
<dbReference type="Gene3D" id="3.90.550.10">
    <property type="entry name" value="Spore Coat Polysaccharide Biosynthesis Protein SpsA, Chain A"/>
    <property type="match status" value="1"/>
</dbReference>
<dbReference type="CDD" id="cd00761">
    <property type="entry name" value="Glyco_tranf_GTA_type"/>
    <property type="match status" value="1"/>
</dbReference>